<dbReference type="RefSeq" id="WP_328346882.1">
    <property type="nucleotide sequence ID" value="NZ_CP107906.1"/>
</dbReference>
<dbReference type="InterPro" id="IPR038507">
    <property type="entry name" value="YcnI-like_sf"/>
</dbReference>
<evidence type="ECO:0000313" key="6">
    <source>
        <dbReference type="Proteomes" id="UP001341259"/>
    </source>
</evidence>
<keyword evidence="6" id="KW-1185">Reference proteome</keyword>
<feature type="compositionally biased region" description="Polar residues" evidence="1">
    <location>
        <begin position="179"/>
        <end position="205"/>
    </location>
</feature>
<organism evidence="5 6">
    <name type="scientific">Streptomyces violaceus</name>
    <name type="common">Streptomyces venezuelae</name>
    <dbReference type="NCBI Taxonomy" id="1936"/>
    <lineage>
        <taxon>Bacteria</taxon>
        <taxon>Bacillati</taxon>
        <taxon>Actinomycetota</taxon>
        <taxon>Actinomycetes</taxon>
        <taxon>Kitasatosporales</taxon>
        <taxon>Streptomycetaceae</taxon>
        <taxon>Streptomyces</taxon>
    </lineage>
</organism>
<dbReference type="Gene3D" id="2.60.40.2230">
    <property type="entry name" value="Uncharacterised protein YcnI-like PF07987, DUF1775"/>
    <property type="match status" value="1"/>
</dbReference>
<feature type="transmembrane region" description="Helical" evidence="2">
    <location>
        <begin position="222"/>
        <end position="242"/>
    </location>
</feature>
<feature type="chain" id="PRO_5045820469" evidence="3">
    <location>
        <begin position="36"/>
        <end position="250"/>
    </location>
</feature>
<gene>
    <name evidence="5" type="ORF">OHB29_40445</name>
</gene>
<keyword evidence="2" id="KW-0472">Membrane</keyword>
<evidence type="ECO:0000313" key="5">
    <source>
        <dbReference type="EMBL" id="WUG98742.1"/>
    </source>
</evidence>
<name>A0ABZ1P5V7_STRVL</name>
<proteinExistence type="predicted"/>
<feature type="domain" description="YncI copper-binding" evidence="4">
    <location>
        <begin position="103"/>
        <end position="166"/>
    </location>
</feature>
<keyword evidence="2" id="KW-0812">Transmembrane</keyword>
<keyword evidence="3" id="KW-0732">Signal</keyword>
<evidence type="ECO:0000259" key="4">
    <source>
        <dbReference type="Pfam" id="PF07987"/>
    </source>
</evidence>
<feature type="region of interest" description="Disordered" evidence="1">
    <location>
        <begin position="149"/>
        <end position="216"/>
    </location>
</feature>
<evidence type="ECO:0000256" key="3">
    <source>
        <dbReference type="SAM" id="SignalP"/>
    </source>
</evidence>
<evidence type="ECO:0000256" key="1">
    <source>
        <dbReference type="SAM" id="MobiDB-lite"/>
    </source>
</evidence>
<dbReference type="Pfam" id="PF07987">
    <property type="entry name" value="DUF1775"/>
    <property type="match status" value="1"/>
</dbReference>
<sequence>MHRPTLVRSVRRLGALTAVTLAVAVATAGPAAAHAEVEAEGARALDQNVALTFSAASESSSAGITELEVILPKGVTADDITYKEGPEGWKLEPTSRGYTVSGAKLDVGEDAEHVVVVRQLPDVKELVFKTLQSYSDGRVDRWIGLEDNAEDDHGHGHGHPAPVLQLKPAAPGAKPVSPSPTQEPTTAAPSPDTASGEQAPGTSEESGAAVADDTDGDGGMPLAVPFGIGAAVIVLGGGAWWFRSRRSGSA</sequence>
<protein>
    <submittedName>
        <fullName evidence="5">DUF1775 domain-containing protein</fullName>
    </submittedName>
</protein>
<evidence type="ECO:0000256" key="2">
    <source>
        <dbReference type="SAM" id="Phobius"/>
    </source>
</evidence>
<dbReference type="EMBL" id="CP107906">
    <property type="protein sequence ID" value="WUG98742.1"/>
    <property type="molecule type" value="Genomic_DNA"/>
</dbReference>
<feature type="signal peptide" evidence="3">
    <location>
        <begin position="1"/>
        <end position="35"/>
    </location>
</feature>
<dbReference type="InterPro" id="IPR012533">
    <property type="entry name" value="YcnI-copper_dom"/>
</dbReference>
<keyword evidence="2" id="KW-1133">Transmembrane helix</keyword>
<dbReference type="Proteomes" id="UP001341259">
    <property type="component" value="Chromosome"/>
</dbReference>
<accession>A0ABZ1P5V7</accession>
<reference evidence="5 6" key="1">
    <citation type="submission" date="2022-10" db="EMBL/GenBank/DDBJ databases">
        <title>The complete genomes of actinobacterial strains from the NBC collection.</title>
        <authorList>
            <person name="Joergensen T.S."/>
            <person name="Alvarez Arevalo M."/>
            <person name="Sterndorff E.B."/>
            <person name="Faurdal D."/>
            <person name="Vuksanovic O."/>
            <person name="Mourched A.-S."/>
            <person name="Charusanti P."/>
            <person name="Shaw S."/>
            <person name="Blin K."/>
            <person name="Weber T."/>
        </authorList>
    </citation>
    <scope>NUCLEOTIDE SEQUENCE [LARGE SCALE GENOMIC DNA]</scope>
    <source>
        <strain evidence="5 6">NBC_00456</strain>
    </source>
</reference>